<dbReference type="PANTHER" id="PTHR35504">
    <property type="entry name" value="PROTEIN EMBRYONIC FLOWER 1"/>
    <property type="match status" value="1"/>
</dbReference>
<dbReference type="Proteomes" id="UP001370490">
    <property type="component" value="Unassembled WGS sequence"/>
</dbReference>
<feature type="compositionally biased region" description="Polar residues" evidence="1">
    <location>
        <begin position="789"/>
        <end position="810"/>
    </location>
</feature>
<feature type="compositionally biased region" description="Low complexity" evidence="1">
    <location>
        <begin position="477"/>
        <end position="488"/>
    </location>
</feature>
<gene>
    <name evidence="2" type="ORF">RJ641_022324</name>
</gene>
<dbReference type="InterPro" id="IPR034583">
    <property type="entry name" value="EMF1"/>
</dbReference>
<organism evidence="2 3">
    <name type="scientific">Dillenia turbinata</name>
    <dbReference type="NCBI Taxonomy" id="194707"/>
    <lineage>
        <taxon>Eukaryota</taxon>
        <taxon>Viridiplantae</taxon>
        <taxon>Streptophyta</taxon>
        <taxon>Embryophyta</taxon>
        <taxon>Tracheophyta</taxon>
        <taxon>Spermatophyta</taxon>
        <taxon>Magnoliopsida</taxon>
        <taxon>eudicotyledons</taxon>
        <taxon>Gunneridae</taxon>
        <taxon>Pentapetalae</taxon>
        <taxon>Dilleniales</taxon>
        <taxon>Dilleniaceae</taxon>
        <taxon>Dillenia</taxon>
    </lineage>
</organism>
<name>A0AAN8YX00_9MAGN</name>
<feature type="region of interest" description="Disordered" evidence="1">
    <location>
        <begin position="1084"/>
        <end position="1122"/>
    </location>
</feature>
<dbReference type="GO" id="GO:0048367">
    <property type="term" value="P:shoot system development"/>
    <property type="evidence" value="ECO:0007669"/>
    <property type="project" value="InterPro"/>
</dbReference>
<dbReference type="GO" id="GO:0009910">
    <property type="term" value="P:negative regulation of flower development"/>
    <property type="evidence" value="ECO:0007669"/>
    <property type="project" value="InterPro"/>
</dbReference>
<feature type="region of interest" description="Disordered" evidence="1">
    <location>
        <begin position="406"/>
        <end position="425"/>
    </location>
</feature>
<proteinExistence type="predicted"/>
<dbReference type="EMBL" id="JBAMMX010000027">
    <property type="protein sequence ID" value="KAK6912723.1"/>
    <property type="molecule type" value="Genomic_DNA"/>
</dbReference>
<comment type="caution">
    <text evidence="2">The sequence shown here is derived from an EMBL/GenBank/DDBJ whole genome shotgun (WGS) entry which is preliminary data.</text>
</comment>
<feature type="region of interest" description="Disordered" evidence="1">
    <location>
        <begin position="1"/>
        <end position="31"/>
    </location>
</feature>
<feature type="compositionally biased region" description="Basic and acidic residues" evidence="1">
    <location>
        <begin position="309"/>
        <end position="331"/>
    </location>
</feature>
<dbReference type="PANTHER" id="PTHR35504:SF1">
    <property type="entry name" value="PROTEIN EMBRYONIC FLOWER 1"/>
    <property type="match status" value="1"/>
</dbReference>
<sequence>MEAKTMGEETMGEESRRRTKSTTHPKSTSSLIEIDSISIDLPSANAKNDVGKCEHFSIRRYVSEMRKRDKSICWPFSSSSGDPNKSDEQTEALPPLHVPKFRWWGCPNCLQTLGAEDDPKEQLKIVPCHCKSESKFSTTCRHAVKLQLDLPLVTTQHVGEQRNDAIALTDVKSNSCSLPSCDNKEEKEKEVEVNKDHENEMEGNPNQEIQISTSTETKEIHTVNSDGRALETKHDEVGEPIQVIHEEASDSGLAVAELRSNAYDCSAELHQIGRDQQPEASGGSLKVLSMVDEACRVVASKLKSPLPMKLDDCDNRSSENDDTVTRNDPESKNQQNHNSTDLQCTETQKMRFLADIMGSGSGRIDYIRRAEDNYLEMITKRMAEVDDDSVSQGALVAEDDVTGSYKGHKRKRKMPRDGNLKPLKMSCSDSWKKKEKVFNTKEGEYSDRGVLTSANCHRSKLKYDKSPTELKKKRMIRSSMKESSSYMFSKEKSAKEDQEKKGYATKSTASRTQLVEKMDKMLSLRSISPNSKSFSIPQRPDREYDFCKNKEKIFLVEDIGQTSKVDPIMSSDEGIIQNNALTRRELNLSLNSSSHPHTYDGEIPQIERPDFYLPLQLGLPQQDHSIGREVNIPNSTRAMDEMLKRGPYPELNKKRAISRAFLQDVKQNRTPQVEDEALNLKLQMNLPGRYNNGHTMKVHEQPEMIKEQCEDKLLDHGTADDIPMEVVELMAKNQHERRLQDANNGYHLRGLGYDAIAPELRRFPEAYGSGTLRFSPEEYQQMLRAKSCSARNSIPTTSKTSGPEKQTSTFYPLHMGRNHCSTDQSKETLPSARFGAFLQCPEKLLSGPKFSAPGCSRQGFDQNLKWFTDPMEHRYHDAHIQTLGSCDNSRQAIQGQSKDVNPLWSSMMPYCMPFGTTPKIVAQSCNSEIRPQYPNTLHKGRLYGDRDLRFIDLNASDREINDRNSGCENFSMSDFCNPFAGRNEGNGRPISAGSIDLSANETIPAMQLLSLMNAGARSSVIDAARHQKFSEKPSFLPNQCSKDFTRPGYPSLDYYTKGFSHDAASVPAVSPVTSAFPNGGSTRTISDFTGEDSLKSQAINKTKSSNKKGKTSHKPESRYGDLCANHDSVSVQNSQKWSPKCLENGSSSKQVELESWRNDEGIWHTKSSLNTGVCSINRNPADFSIPEAGNPFMIWGEDLKFRQKNLSTENVTLVNGDAHKRKKLKKLASASVQKCARR</sequence>
<keyword evidence="3" id="KW-1185">Reference proteome</keyword>
<accession>A0AAN8YX00</accession>
<evidence type="ECO:0000313" key="3">
    <source>
        <dbReference type="Proteomes" id="UP001370490"/>
    </source>
</evidence>
<feature type="compositionally biased region" description="Polar residues" evidence="1">
    <location>
        <begin position="332"/>
        <end position="341"/>
    </location>
</feature>
<protein>
    <submittedName>
        <fullName evidence="2">Uncharacterized protein</fullName>
    </submittedName>
</protein>
<feature type="region of interest" description="Disordered" evidence="1">
    <location>
        <begin position="787"/>
        <end position="816"/>
    </location>
</feature>
<feature type="region of interest" description="Disordered" evidence="1">
    <location>
        <begin position="306"/>
        <end position="341"/>
    </location>
</feature>
<evidence type="ECO:0000256" key="1">
    <source>
        <dbReference type="SAM" id="MobiDB-lite"/>
    </source>
</evidence>
<dbReference type="GO" id="GO:0045892">
    <property type="term" value="P:negative regulation of DNA-templated transcription"/>
    <property type="evidence" value="ECO:0007669"/>
    <property type="project" value="InterPro"/>
</dbReference>
<dbReference type="AlphaFoldDB" id="A0AAN8YX00"/>
<feature type="compositionally biased region" description="Basic and acidic residues" evidence="1">
    <location>
        <begin position="489"/>
        <end position="502"/>
    </location>
</feature>
<reference evidence="2 3" key="1">
    <citation type="submission" date="2023-12" db="EMBL/GenBank/DDBJ databases">
        <title>A high-quality genome assembly for Dillenia turbinata (Dilleniales).</title>
        <authorList>
            <person name="Chanderbali A."/>
        </authorList>
    </citation>
    <scope>NUCLEOTIDE SEQUENCE [LARGE SCALE GENOMIC DNA]</scope>
    <source>
        <strain evidence="2">LSX21</strain>
        <tissue evidence="2">Leaf</tissue>
    </source>
</reference>
<feature type="region of interest" description="Disordered" evidence="1">
    <location>
        <begin position="469"/>
        <end position="509"/>
    </location>
</feature>
<evidence type="ECO:0000313" key="2">
    <source>
        <dbReference type="EMBL" id="KAK6912723.1"/>
    </source>
</evidence>